<dbReference type="PANTHER" id="PTHR19848:SF8">
    <property type="entry name" value="F-BOX AND WD REPEAT DOMAIN CONTAINING 7"/>
    <property type="match status" value="1"/>
</dbReference>
<dbReference type="AlphaFoldDB" id="A0A1Q9CBU1"/>
<feature type="repeat" description="WD" evidence="3">
    <location>
        <begin position="40"/>
        <end position="76"/>
    </location>
</feature>
<evidence type="ECO:0000313" key="4">
    <source>
        <dbReference type="EMBL" id="OLP80388.1"/>
    </source>
</evidence>
<dbReference type="SMART" id="SM00320">
    <property type="entry name" value="WD40"/>
    <property type="match status" value="2"/>
</dbReference>
<organism evidence="4 5">
    <name type="scientific">Symbiodinium microadriaticum</name>
    <name type="common">Dinoflagellate</name>
    <name type="synonym">Zooxanthella microadriatica</name>
    <dbReference type="NCBI Taxonomy" id="2951"/>
    <lineage>
        <taxon>Eukaryota</taxon>
        <taxon>Sar</taxon>
        <taxon>Alveolata</taxon>
        <taxon>Dinophyceae</taxon>
        <taxon>Suessiales</taxon>
        <taxon>Symbiodiniaceae</taxon>
        <taxon>Symbiodinium</taxon>
    </lineage>
</organism>
<keyword evidence="5" id="KW-1185">Reference proteome</keyword>
<dbReference type="PROSITE" id="PS00678">
    <property type="entry name" value="WD_REPEATS_1"/>
    <property type="match status" value="1"/>
</dbReference>
<keyword evidence="2" id="KW-0677">Repeat</keyword>
<protein>
    <submittedName>
        <fullName evidence="4">Notchless protein-like</fullName>
    </submittedName>
</protein>
<evidence type="ECO:0000313" key="5">
    <source>
        <dbReference type="Proteomes" id="UP000186817"/>
    </source>
</evidence>
<name>A0A1Q9CBU1_SYMMI</name>
<reference evidence="4 5" key="1">
    <citation type="submission" date="2016-02" db="EMBL/GenBank/DDBJ databases">
        <title>Genome analysis of coral dinoflagellate symbionts highlights evolutionary adaptations to a symbiotic lifestyle.</title>
        <authorList>
            <person name="Aranda M."/>
            <person name="Li Y."/>
            <person name="Liew Y.J."/>
            <person name="Baumgarten S."/>
            <person name="Simakov O."/>
            <person name="Wilson M."/>
            <person name="Piel J."/>
            <person name="Ashoor H."/>
            <person name="Bougouffa S."/>
            <person name="Bajic V.B."/>
            <person name="Ryu T."/>
            <person name="Ravasi T."/>
            <person name="Bayer T."/>
            <person name="Micklem G."/>
            <person name="Kim H."/>
            <person name="Bhak J."/>
            <person name="Lajeunesse T.C."/>
            <person name="Voolstra C.R."/>
        </authorList>
    </citation>
    <scope>NUCLEOTIDE SEQUENCE [LARGE SCALE GENOMIC DNA]</scope>
    <source>
        <strain evidence="4 5">CCMP2467</strain>
    </source>
</reference>
<dbReference type="PROSITE" id="PS50082">
    <property type="entry name" value="WD_REPEATS_2"/>
    <property type="match status" value="1"/>
</dbReference>
<proteinExistence type="predicted"/>
<dbReference type="EMBL" id="LSRX01001385">
    <property type="protein sequence ID" value="OLP80388.1"/>
    <property type="molecule type" value="Genomic_DNA"/>
</dbReference>
<dbReference type="InterPro" id="IPR019775">
    <property type="entry name" value="WD40_repeat_CS"/>
</dbReference>
<dbReference type="InterPro" id="IPR001680">
    <property type="entry name" value="WD40_rpt"/>
</dbReference>
<keyword evidence="1 3" id="KW-0853">WD repeat</keyword>
<dbReference type="InterPro" id="IPR015943">
    <property type="entry name" value="WD40/YVTN_repeat-like_dom_sf"/>
</dbReference>
<comment type="caution">
    <text evidence="4">The sequence shown here is derived from an EMBL/GenBank/DDBJ whole genome shotgun (WGS) entry which is preliminary data.</text>
</comment>
<sequence length="76" mass="8524">MTAERRCCEVAPNGRYIAAGCDDSRMYIYDLLSCQCIQECDGHSGGLSQVRWSPDQKQIISAGKDGCIIVWNFFEL</sequence>
<dbReference type="PROSITE" id="PS50294">
    <property type="entry name" value="WD_REPEATS_REGION"/>
    <property type="match status" value="1"/>
</dbReference>
<dbReference type="Gene3D" id="2.130.10.10">
    <property type="entry name" value="YVTN repeat-like/Quinoprotein amine dehydrogenase"/>
    <property type="match status" value="1"/>
</dbReference>
<accession>A0A1Q9CBU1</accession>
<dbReference type="OrthoDB" id="1068471at2759"/>
<evidence type="ECO:0000256" key="2">
    <source>
        <dbReference type="ARBA" id="ARBA00022737"/>
    </source>
</evidence>
<dbReference type="PANTHER" id="PTHR19848">
    <property type="entry name" value="WD40 REPEAT PROTEIN"/>
    <property type="match status" value="1"/>
</dbReference>
<dbReference type="InterPro" id="IPR011047">
    <property type="entry name" value="Quinoprotein_ADH-like_sf"/>
</dbReference>
<evidence type="ECO:0000256" key="3">
    <source>
        <dbReference type="PROSITE-ProRule" id="PRU00221"/>
    </source>
</evidence>
<dbReference type="Proteomes" id="UP000186817">
    <property type="component" value="Unassembled WGS sequence"/>
</dbReference>
<evidence type="ECO:0000256" key="1">
    <source>
        <dbReference type="ARBA" id="ARBA00022574"/>
    </source>
</evidence>
<dbReference type="SUPFAM" id="SSF50998">
    <property type="entry name" value="Quinoprotein alcohol dehydrogenase-like"/>
    <property type="match status" value="1"/>
</dbReference>
<gene>
    <name evidence="4" type="primary">NLE1</name>
    <name evidence="4" type="ORF">AK812_SmicGene39219</name>
</gene>
<dbReference type="Pfam" id="PF00400">
    <property type="entry name" value="WD40"/>
    <property type="match status" value="2"/>
</dbReference>